<comment type="caution">
    <text evidence="1">The sequence shown here is derived from an EMBL/GenBank/DDBJ whole genome shotgun (WGS) entry which is preliminary data.</text>
</comment>
<dbReference type="AlphaFoldDB" id="A0AAW2TAL2"/>
<proteinExistence type="predicted"/>
<name>A0AAW2TAL2_9LAMI</name>
<gene>
    <name evidence="1" type="ORF">Slati_4194100</name>
</gene>
<dbReference type="EMBL" id="JACGWN010000015">
    <property type="protein sequence ID" value="KAL0401642.1"/>
    <property type="molecule type" value="Genomic_DNA"/>
</dbReference>
<accession>A0AAW2TAL2</accession>
<evidence type="ECO:0000313" key="1">
    <source>
        <dbReference type="EMBL" id="KAL0401642.1"/>
    </source>
</evidence>
<reference evidence="1" key="2">
    <citation type="journal article" date="2024" name="Plant">
        <title>Genomic evolution and insights into agronomic trait innovations of Sesamum species.</title>
        <authorList>
            <person name="Miao H."/>
            <person name="Wang L."/>
            <person name="Qu L."/>
            <person name="Liu H."/>
            <person name="Sun Y."/>
            <person name="Le M."/>
            <person name="Wang Q."/>
            <person name="Wei S."/>
            <person name="Zheng Y."/>
            <person name="Lin W."/>
            <person name="Duan Y."/>
            <person name="Cao H."/>
            <person name="Xiong S."/>
            <person name="Wang X."/>
            <person name="Wei L."/>
            <person name="Li C."/>
            <person name="Ma Q."/>
            <person name="Ju M."/>
            <person name="Zhao R."/>
            <person name="Li G."/>
            <person name="Mu C."/>
            <person name="Tian Q."/>
            <person name="Mei H."/>
            <person name="Zhang T."/>
            <person name="Gao T."/>
            <person name="Zhang H."/>
        </authorList>
    </citation>
    <scope>NUCLEOTIDE SEQUENCE</scope>
    <source>
        <strain evidence="1">KEN1</strain>
    </source>
</reference>
<protein>
    <submittedName>
        <fullName evidence="1">Uncharacterized protein</fullName>
    </submittedName>
</protein>
<organism evidence="1">
    <name type="scientific">Sesamum latifolium</name>
    <dbReference type="NCBI Taxonomy" id="2727402"/>
    <lineage>
        <taxon>Eukaryota</taxon>
        <taxon>Viridiplantae</taxon>
        <taxon>Streptophyta</taxon>
        <taxon>Embryophyta</taxon>
        <taxon>Tracheophyta</taxon>
        <taxon>Spermatophyta</taxon>
        <taxon>Magnoliopsida</taxon>
        <taxon>eudicotyledons</taxon>
        <taxon>Gunneridae</taxon>
        <taxon>Pentapetalae</taxon>
        <taxon>asterids</taxon>
        <taxon>lamiids</taxon>
        <taxon>Lamiales</taxon>
        <taxon>Pedaliaceae</taxon>
        <taxon>Sesamum</taxon>
    </lineage>
</organism>
<sequence length="119" mass="12997">MPDEVLSLSIGGISEDLNINKSKNKFLFKNEILLELSISGSSFRTLSHPGQIGSWSWSETIVFCAGGPTKRCSSGVFLSITNDTLHLLPPVSTSARVQSEEKAKKRLRSSISKLQISQC</sequence>
<reference evidence="1" key="1">
    <citation type="submission" date="2020-06" db="EMBL/GenBank/DDBJ databases">
        <authorList>
            <person name="Li T."/>
            <person name="Hu X."/>
            <person name="Zhang T."/>
            <person name="Song X."/>
            <person name="Zhang H."/>
            <person name="Dai N."/>
            <person name="Sheng W."/>
            <person name="Hou X."/>
            <person name="Wei L."/>
        </authorList>
    </citation>
    <scope>NUCLEOTIDE SEQUENCE</scope>
    <source>
        <strain evidence="1">KEN1</strain>
        <tissue evidence="1">Leaf</tissue>
    </source>
</reference>